<dbReference type="InterPro" id="IPR052906">
    <property type="entry name" value="Type_IV_Methyl-Rstrct_Enzyme"/>
</dbReference>
<evidence type="ECO:0000256" key="2">
    <source>
        <dbReference type="SAM" id="Phobius"/>
    </source>
</evidence>
<dbReference type="Pfam" id="PF04471">
    <property type="entry name" value="Mrr_cat"/>
    <property type="match status" value="1"/>
</dbReference>
<organism evidence="4 5">
    <name type="scientific">Streptomyces wedmorensis</name>
    <dbReference type="NCBI Taxonomy" id="43759"/>
    <lineage>
        <taxon>Bacteria</taxon>
        <taxon>Bacillati</taxon>
        <taxon>Actinomycetota</taxon>
        <taxon>Actinomycetes</taxon>
        <taxon>Kitasatosporales</taxon>
        <taxon>Streptomycetaceae</taxon>
        <taxon>Streptomyces</taxon>
    </lineage>
</organism>
<proteinExistence type="predicted"/>
<comment type="caution">
    <text evidence="4">The sequence shown here is derived from an EMBL/GenBank/DDBJ whole genome shotgun (WGS) entry which is preliminary data.</text>
</comment>
<keyword evidence="2" id="KW-0472">Membrane</keyword>
<protein>
    <submittedName>
        <fullName evidence="4">Restriction endonuclease</fullName>
    </submittedName>
</protein>
<feature type="domain" description="Restriction endonuclease type IV Mrr" evidence="3">
    <location>
        <begin position="88"/>
        <end position="200"/>
    </location>
</feature>
<dbReference type="InterPro" id="IPR011335">
    <property type="entry name" value="Restrct_endonuc-II-like"/>
</dbReference>
<evidence type="ECO:0000259" key="3">
    <source>
        <dbReference type="Pfam" id="PF04471"/>
    </source>
</evidence>
<reference evidence="4 5" key="1">
    <citation type="submission" date="2024-09" db="EMBL/GenBank/DDBJ databases">
        <title>The Natural Products Discovery Center: Release of the First 8490 Sequenced Strains for Exploring Actinobacteria Biosynthetic Diversity.</title>
        <authorList>
            <person name="Kalkreuter E."/>
            <person name="Kautsar S.A."/>
            <person name="Yang D."/>
            <person name="Bader C.D."/>
            <person name="Teijaro C.N."/>
            <person name="Fluegel L."/>
            <person name="Davis C.M."/>
            <person name="Simpson J.R."/>
            <person name="Lauterbach L."/>
            <person name="Steele A.D."/>
            <person name="Gui C."/>
            <person name="Meng S."/>
            <person name="Li G."/>
            <person name="Viehrig K."/>
            <person name="Ye F."/>
            <person name="Su P."/>
            <person name="Kiefer A.F."/>
            <person name="Nichols A."/>
            <person name="Cepeda A.J."/>
            <person name="Yan W."/>
            <person name="Fan B."/>
            <person name="Jiang Y."/>
            <person name="Adhikari A."/>
            <person name="Zheng C.-J."/>
            <person name="Schuster L."/>
            <person name="Cowan T.M."/>
            <person name="Smanski M.J."/>
            <person name="Chevrette M.G."/>
            <person name="De Carvalho L.P.S."/>
            <person name="Shen B."/>
        </authorList>
    </citation>
    <scope>NUCLEOTIDE SEQUENCE [LARGE SCALE GENOMIC DNA]</scope>
    <source>
        <strain evidence="4 5">NPDC056472</strain>
    </source>
</reference>
<dbReference type="InterPro" id="IPR007560">
    <property type="entry name" value="Restrct_endonuc_IV_Mrr"/>
</dbReference>
<dbReference type="RefSeq" id="WP_386255852.1">
    <property type="nucleotide sequence ID" value="NZ_JBHTRV010000067.1"/>
</dbReference>
<dbReference type="EMBL" id="JBHTRV010000067">
    <property type="protein sequence ID" value="MFE5985828.1"/>
    <property type="molecule type" value="Genomic_DNA"/>
</dbReference>
<dbReference type="Gene3D" id="3.40.1350.10">
    <property type="match status" value="1"/>
</dbReference>
<dbReference type="GO" id="GO:0004519">
    <property type="term" value="F:endonuclease activity"/>
    <property type="evidence" value="ECO:0007669"/>
    <property type="project" value="UniProtKB-KW"/>
</dbReference>
<keyword evidence="4" id="KW-0255">Endonuclease</keyword>
<name>A0ABW6J7C2_STRWE</name>
<keyword evidence="4" id="KW-0378">Hydrolase</keyword>
<dbReference type="PANTHER" id="PTHR30015:SF6">
    <property type="entry name" value="SLL1429 PROTEIN"/>
    <property type="match status" value="1"/>
</dbReference>
<keyword evidence="2" id="KW-0812">Transmembrane</keyword>
<evidence type="ECO:0000313" key="5">
    <source>
        <dbReference type="Proteomes" id="UP001600424"/>
    </source>
</evidence>
<sequence>MGRRRSAIRRPRGAVEYGAAALVVAAVASLVVRLVVWVGEALVRWWPVVAVLALLGLAAGVWRAVAAAREHAARARRLSVLRFSLAELDAMDDRQFEFALRDLLIRDGWSARQVGQQGDQAADVIADHPAYGRLVVQAKHTKVGAKVGSQVMYQVKGTAGPAHRANAATVVTNGGFTRDAREWGERHAVGWMDRERLCSWAERGVPLHQILQLPALTRRRFPGAARRPQFAAPYEQTAPEGRTDGLR</sequence>
<feature type="transmembrane region" description="Helical" evidence="2">
    <location>
        <begin position="45"/>
        <end position="66"/>
    </location>
</feature>
<dbReference type="InterPro" id="IPR011856">
    <property type="entry name" value="tRNA_endonuc-like_dom_sf"/>
</dbReference>
<evidence type="ECO:0000256" key="1">
    <source>
        <dbReference type="SAM" id="MobiDB-lite"/>
    </source>
</evidence>
<feature type="transmembrane region" description="Helical" evidence="2">
    <location>
        <begin position="20"/>
        <end position="39"/>
    </location>
</feature>
<dbReference type="Proteomes" id="UP001600424">
    <property type="component" value="Unassembled WGS sequence"/>
</dbReference>
<feature type="region of interest" description="Disordered" evidence="1">
    <location>
        <begin position="225"/>
        <end position="247"/>
    </location>
</feature>
<gene>
    <name evidence="4" type="ORF">ACFQ63_39940</name>
</gene>
<accession>A0ABW6J7C2</accession>
<dbReference type="SUPFAM" id="SSF52980">
    <property type="entry name" value="Restriction endonuclease-like"/>
    <property type="match status" value="1"/>
</dbReference>
<keyword evidence="4" id="KW-0540">Nuclease</keyword>
<keyword evidence="5" id="KW-1185">Reference proteome</keyword>
<dbReference type="PANTHER" id="PTHR30015">
    <property type="entry name" value="MRR RESTRICTION SYSTEM PROTEIN"/>
    <property type="match status" value="1"/>
</dbReference>
<evidence type="ECO:0000313" key="4">
    <source>
        <dbReference type="EMBL" id="MFE5985828.1"/>
    </source>
</evidence>
<keyword evidence="2" id="KW-1133">Transmembrane helix</keyword>